<evidence type="ECO:0000259" key="1">
    <source>
        <dbReference type="PROSITE" id="PS50041"/>
    </source>
</evidence>
<comment type="caution">
    <text evidence="2">The sequence shown here is derived from an EMBL/GenBank/DDBJ whole genome shotgun (WGS) entry which is preliminary data.</text>
</comment>
<dbReference type="PROSITE" id="PS50041">
    <property type="entry name" value="C_TYPE_LECTIN_2"/>
    <property type="match status" value="1"/>
</dbReference>
<accession>A0A2A2KZC0</accession>
<dbReference type="Gene3D" id="3.10.100.10">
    <property type="entry name" value="Mannose-Binding Protein A, subunit A"/>
    <property type="match status" value="1"/>
</dbReference>
<keyword evidence="3" id="KW-1185">Reference proteome</keyword>
<feature type="domain" description="C-type lectin" evidence="1">
    <location>
        <begin position="7"/>
        <end position="113"/>
    </location>
</feature>
<name>A0A2A2KZC0_9BILA</name>
<dbReference type="InterPro" id="IPR050111">
    <property type="entry name" value="C-type_lectin/snaclec_domain"/>
</dbReference>
<dbReference type="PANTHER" id="PTHR22803">
    <property type="entry name" value="MANNOSE, PHOSPHOLIPASE, LECTIN RECEPTOR RELATED"/>
    <property type="match status" value="1"/>
</dbReference>
<dbReference type="SUPFAM" id="SSF56436">
    <property type="entry name" value="C-type lectin-like"/>
    <property type="match status" value="1"/>
</dbReference>
<dbReference type="InterPro" id="IPR016186">
    <property type="entry name" value="C-type_lectin-like/link_sf"/>
</dbReference>
<proteinExistence type="predicted"/>
<dbReference type="EMBL" id="LIAE01007451">
    <property type="protein sequence ID" value="PAV79207.1"/>
    <property type="molecule type" value="Genomic_DNA"/>
</dbReference>
<dbReference type="InterPro" id="IPR016187">
    <property type="entry name" value="CTDL_fold"/>
</dbReference>
<dbReference type="Proteomes" id="UP000218231">
    <property type="component" value="Unassembled WGS sequence"/>
</dbReference>
<dbReference type="OrthoDB" id="5794956at2759"/>
<dbReference type="AlphaFoldDB" id="A0A2A2KZC0"/>
<evidence type="ECO:0000313" key="2">
    <source>
        <dbReference type="EMBL" id="PAV79207.1"/>
    </source>
</evidence>
<protein>
    <recommendedName>
        <fullName evidence="1">C-type lectin domain-containing protein</fullName>
    </recommendedName>
</protein>
<dbReference type="InterPro" id="IPR001304">
    <property type="entry name" value="C-type_lectin-like"/>
</dbReference>
<gene>
    <name evidence="2" type="ORF">WR25_06916</name>
</gene>
<dbReference type="SMART" id="SM00034">
    <property type="entry name" value="CLECT"/>
    <property type="match status" value="1"/>
</dbReference>
<sequence>MTFYTFFNGFCYRAYTSSPSNPTPPAIISDLDARCQTEDYSPNHTGHLASIHSEEENLFLSYLVSSQSMGAPQFTIGVKYNGTSLVYFDKTLQDYTNWDLNEPLNLNISNCVTNPIFTLQLSPPVGWTYFPVETTNPTAINFFVGQSNDSVTAQNRANNEVLASALEAMASINMPVNNIQVTNDYKPISVENPGTGTTPTTMPLIGKVEGGALTQTAPGAAIPIYTPYHVPVKITILKSIGNTRFNWNIVLNTLLQNLSIKYNAKITGQSTISTS</sequence>
<reference evidence="2 3" key="1">
    <citation type="journal article" date="2017" name="Curr. Biol.">
        <title>Genome architecture and evolution of a unichromosomal asexual nematode.</title>
        <authorList>
            <person name="Fradin H."/>
            <person name="Zegar C."/>
            <person name="Gutwein M."/>
            <person name="Lucas J."/>
            <person name="Kovtun M."/>
            <person name="Corcoran D."/>
            <person name="Baugh L.R."/>
            <person name="Kiontke K."/>
            <person name="Gunsalus K."/>
            <person name="Fitch D.H."/>
            <person name="Piano F."/>
        </authorList>
    </citation>
    <scope>NUCLEOTIDE SEQUENCE [LARGE SCALE GENOMIC DNA]</scope>
    <source>
        <strain evidence="2">PF1309</strain>
    </source>
</reference>
<evidence type="ECO:0000313" key="3">
    <source>
        <dbReference type="Proteomes" id="UP000218231"/>
    </source>
</evidence>
<organism evidence="2 3">
    <name type="scientific">Diploscapter pachys</name>
    <dbReference type="NCBI Taxonomy" id="2018661"/>
    <lineage>
        <taxon>Eukaryota</taxon>
        <taxon>Metazoa</taxon>
        <taxon>Ecdysozoa</taxon>
        <taxon>Nematoda</taxon>
        <taxon>Chromadorea</taxon>
        <taxon>Rhabditida</taxon>
        <taxon>Rhabditina</taxon>
        <taxon>Rhabditomorpha</taxon>
        <taxon>Rhabditoidea</taxon>
        <taxon>Rhabditidae</taxon>
        <taxon>Diploscapter</taxon>
    </lineage>
</organism>